<keyword evidence="6" id="KW-1185">Reference proteome</keyword>
<dbReference type="AlphaFoldDB" id="A0A1Y2K5G6"/>
<evidence type="ECO:0000313" key="5">
    <source>
        <dbReference type="EMBL" id="OSM02354.1"/>
    </source>
</evidence>
<comment type="caution">
    <text evidence="5">The sequence shown here is derived from an EMBL/GenBank/DDBJ whole genome shotgun (WGS) entry which is preliminary data.</text>
</comment>
<evidence type="ECO:0000313" key="6">
    <source>
        <dbReference type="Proteomes" id="UP000194003"/>
    </source>
</evidence>
<dbReference type="PANTHER" id="PTHR43046">
    <property type="entry name" value="GDP-MANNOSE MANNOSYL HYDROLASE"/>
    <property type="match status" value="1"/>
</dbReference>
<keyword evidence="2 3" id="KW-0378">Hydrolase</keyword>
<dbReference type="PROSITE" id="PS00893">
    <property type="entry name" value="NUDIX_BOX"/>
    <property type="match status" value="1"/>
</dbReference>
<comment type="cofactor">
    <cofactor evidence="1">
        <name>Mg(2+)</name>
        <dbReference type="ChEBI" id="CHEBI:18420"/>
    </cofactor>
</comment>
<protein>
    <submittedName>
        <fullName evidence="5">Putative NUDIX hydrolase</fullName>
    </submittedName>
</protein>
<comment type="similarity">
    <text evidence="3">Belongs to the Nudix hydrolase family.</text>
</comment>
<dbReference type="Pfam" id="PF00293">
    <property type="entry name" value="NUDIX"/>
    <property type="match status" value="1"/>
</dbReference>
<name>A0A1Y2K5G6_9PROT</name>
<dbReference type="InterPro" id="IPR020084">
    <property type="entry name" value="NUDIX_hydrolase_CS"/>
</dbReference>
<evidence type="ECO:0000259" key="4">
    <source>
        <dbReference type="PROSITE" id="PS51462"/>
    </source>
</evidence>
<evidence type="ECO:0000256" key="2">
    <source>
        <dbReference type="ARBA" id="ARBA00022801"/>
    </source>
</evidence>
<dbReference type="PROSITE" id="PS51462">
    <property type="entry name" value="NUDIX"/>
    <property type="match status" value="1"/>
</dbReference>
<dbReference type="SUPFAM" id="SSF55811">
    <property type="entry name" value="Nudix"/>
    <property type="match status" value="1"/>
</dbReference>
<dbReference type="Proteomes" id="UP000194003">
    <property type="component" value="Unassembled WGS sequence"/>
</dbReference>
<sequence length="130" mass="15000">MDHSAGEERLLLGRLAYRDHRWRKWALPGGFVDAGEGLEQALLREVKEEIGVSLTEWRQVDVVTFLEQRAPHIGFVYLSRAFSGQAQCLTRELLEIDWFTQEQFRQLALNGDLAYNEMITQTCHLGWPAP</sequence>
<reference evidence="5 6" key="1">
    <citation type="journal article" date="2016" name="BMC Genomics">
        <title>Combined genomic and structural analyses of a cultured magnetotactic bacterium reveals its niche adaptation to a dynamic environment.</title>
        <authorList>
            <person name="Araujo A.C."/>
            <person name="Morillo V."/>
            <person name="Cypriano J."/>
            <person name="Teixeira L.C."/>
            <person name="Leao P."/>
            <person name="Lyra S."/>
            <person name="Almeida L.G."/>
            <person name="Bazylinski D.A."/>
            <person name="Vasconcellos A.T."/>
            <person name="Abreu F."/>
            <person name="Lins U."/>
        </authorList>
    </citation>
    <scope>NUCLEOTIDE SEQUENCE [LARGE SCALE GENOMIC DNA]</scope>
    <source>
        <strain evidence="5 6">IT-1</strain>
    </source>
</reference>
<organism evidence="5 6">
    <name type="scientific">Magnetofaba australis IT-1</name>
    <dbReference type="NCBI Taxonomy" id="1434232"/>
    <lineage>
        <taxon>Bacteria</taxon>
        <taxon>Pseudomonadati</taxon>
        <taxon>Pseudomonadota</taxon>
        <taxon>Magnetococcia</taxon>
        <taxon>Magnetococcales</taxon>
        <taxon>Magnetococcaceae</taxon>
        <taxon>Magnetofaba</taxon>
    </lineage>
</organism>
<dbReference type="PANTHER" id="PTHR43046:SF14">
    <property type="entry name" value="MUTT_NUDIX FAMILY PROTEIN"/>
    <property type="match status" value="1"/>
</dbReference>
<evidence type="ECO:0000256" key="1">
    <source>
        <dbReference type="ARBA" id="ARBA00001946"/>
    </source>
</evidence>
<dbReference type="InterPro" id="IPR015797">
    <property type="entry name" value="NUDIX_hydrolase-like_dom_sf"/>
</dbReference>
<gene>
    <name evidence="5" type="ORF">MAIT1_02487</name>
</gene>
<dbReference type="CDD" id="cd02883">
    <property type="entry name" value="NUDIX_Hydrolase"/>
    <property type="match status" value="1"/>
</dbReference>
<dbReference type="InterPro" id="IPR020476">
    <property type="entry name" value="Nudix_hydrolase"/>
</dbReference>
<accession>A0A1Y2K5G6</accession>
<evidence type="ECO:0000256" key="3">
    <source>
        <dbReference type="RuleBase" id="RU003476"/>
    </source>
</evidence>
<proteinExistence type="inferred from homology"/>
<dbReference type="STRING" id="1434232.MAIT1_02487"/>
<dbReference type="InterPro" id="IPR000086">
    <property type="entry name" value="NUDIX_hydrolase_dom"/>
</dbReference>
<dbReference type="PRINTS" id="PR00502">
    <property type="entry name" value="NUDIXFAMILY"/>
</dbReference>
<dbReference type="Gene3D" id="3.90.79.10">
    <property type="entry name" value="Nucleoside Triphosphate Pyrophosphohydrolase"/>
    <property type="match status" value="1"/>
</dbReference>
<feature type="domain" description="Nudix hydrolase" evidence="4">
    <location>
        <begin position="1"/>
        <end position="121"/>
    </location>
</feature>
<dbReference type="EMBL" id="LVJN01000020">
    <property type="protein sequence ID" value="OSM02354.1"/>
    <property type="molecule type" value="Genomic_DNA"/>
</dbReference>
<dbReference type="GO" id="GO:0016787">
    <property type="term" value="F:hydrolase activity"/>
    <property type="evidence" value="ECO:0007669"/>
    <property type="project" value="UniProtKB-KW"/>
</dbReference>